<accession>A0A371FK33</accession>
<dbReference type="Proteomes" id="UP000257109">
    <property type="component" value="Unassembled WGS sequence"/>
</dbReference>
<protein>
    <submittedName>
        <fullName evidence="1">Uncharacterized protein</fullName>
    </submittedName>
</protein>
<dbReference type="AlphaFoldDB" id="A0A371FK33"/>
<gene>
    <name evidence="1" type="ORF">CR513_41019</name>
</gene>
<name>A0A371FK33_MUCPR</name>
<dbReference type="EMBL" id="QJKJ01008789">
    <property type="protein sequence ID" value="RDX78669.1"/>
    <property type="molecule type" value="Genomic_DNA"/>
</dbReference>
<keyword evidence="2" id="KW-1185">Reference proteome</keyword>
<feature type="non-terminal residue" evidence="1">
    <location>
        <position position="1"/>
    </location>
</feature>
<comment type="caution">
    <text evidence="1">The sequence shown here is derived from an EMBL/GenBank/DDBJ whole genome shotgun (WGS) entry which is preliminary data.</text>
</comment>
<reference evidence="1" key="1">
    <citation type="submission" date="2018-05" db="EMBL/GenBank/DDBJ databases">
        <title>Draft genome of Mucuna pruriens seed.</title>
        <authorList>
            <person name="Nnadi N.E."/>
            <person name="Vos R."/>
            <person name="Hasami M.H."/>
            <person name="Devisetty U.K."/>
            <person name="Aguiy J.C."/>
        </authorList>
    </citation>
    <scope>NUCLEOTIDE SEQUENCE [LARGE SCALE GENOMIC DNA]</scope>
    <source>
        <strain evidence="1">JCA_2017</strain>
    </source>
</reference>
<sequence length="133" mass="16056">MKKYSSHKTLRMNSVVERFNKTIYKKKLLNNILKDKSAKLDTRIKECIYFGSPRDKMRNFSNIRTCLDKQLDQMKQDQMIPFNDIEEPFDQLNGNQIMKNVQMEHEPQVTRSLRNKQQSRRYFSNKYVDVRNS</sequence>
<organism evidence="1 2">
    <name type="scientific">Mucuna pruriens</name>
    <name type="common">Velvet bean</name>
    <name type="synonym">Dolichos pruriens</name>
    <dbReference type="NCBI Taxonomy" id="157652"/>
    <lineage>
        <taxon>Eukaryota</taxon>
        <taxon>Viridiplantae</taxon>
        <taxon>Streptophyta</taxon>
        <taxon>Embryophyta</taxon>
        <taxon>Tracheophyta</taxon>
        <taxon>Spermatophyta</taxon>
        <taxon>Magnoliopsida</taxon>
        <taxon>eudicotyledons</taxon>
        <taxon>Gunneridae</taxon>
        <taxon>Pentapetalae</taxon>
        <taxon>rosids</taxon>
        <taxon>fabids</taxon>
        <taxon>Fabales</taxon>
        <taxon>Fabaceae</taxon>
        <taxon>Papilionoideae</taxon>
        <taxon>50 kb inversion clade</taxon>
        <taxon>NPAAA clade</taxon>
        <taxon>indigoferoid/millettioid clade</taxon>
        <taxon>Phaseoleae</taxon>
        <taxon>Mucuna</taxon>
    </lineage>
</organism>
<evidence type="ECO:0000313" key="2">
    <source>
        <dbReference type="Proteomes" id="UP000257109"/>
    </source>
</evidence>
<evidence type="ECO:0000313" key="1">
    <source>
        <dbReference type="EMBL" id="RDX78669.1"/>
    </source>
</evidence>
<proteinExistence type="predicted"/>